<reference evidence="8 9" key="1">
    <citation type="submission" date="2024-04" db="EMBL/GenBank/DDBJ databases">
        <title>Genome assembly C_amara_ONT_v2.</title>
        <authorList>
            <person name="Yant L."/>
            <person name="Moore C."/>
            <person name="Slenker M."/>
        </authorList>
    </citation>
    <scope>NUCLEOTIDE SEQUENCE [LARGE SCALE GENOMIC DNA]</scope>
    <source>
        <tissue evidence="8">Leaf</tissue>
    </source>
</reference>
<gene>
    <name evidence="8" type="ORF">V5N11_011535</name>
</gene>
<feature type="chain" id="PRO_5044771921" evidence="6">
    <location>
        <begin position="28"/>
        <end position="378"/>
    </location>
</feature>
<dbReference type="CDD" id="cd02879">
    <property type="entry name" value="GH18_plant_chitinase_class_V"/>
    <property type="match status" value="1"/>
</dbReference>
<organism evidence="8 9">
    <name type="scientific">Cardamine amara subsp. amara</name>
    <dbReference type="NCBI Taxonomy" id="228776"/>
    <lineage>
        <taxon>Eukaryota</taxon>
        <taxon>Viridiplantae</taxon>
        <taxon>Streptophyta</taxon>
        <taxon>Embryophyta</taxon>
        <taxon>Tracheophyta</taxon>
        <taxon>Spermatophyta</taxon>
        <taxon>Magnoliopsida</taxon>
        <taxon>eudicotyledons</taxon>
        <taxon>Gunneridae</taxon>
        <taxon>Pentapetalae</taxon>
        <taxon>rosids</taxon>
        <taxon>malvids</taxon>
        <taxon>Brassicales</taxon>
        <taxon>Brassicaceae</taxon>
        <taxon>Cardamineae</taxon>
        <taxon>Cardamine</taxon>
    </lineage>
</organism>
<keyword evidence="4" id="KW-0325">Glycoprotein</keyword>
<evidence type="ECO:0000256" key="3">
    <source>
        <dbReference type="ARBA" id="ARBA00022801"/>
    </source>
</evidence>
<evidence type="ECO:0000313" key="8">
    <source>
        <dbReference type="EMBL" id="KAL1205252.1"/>
    </source>
</evidence>
<keyword evidence="5" id="KW-0326">Glycosidase</keyword>
<dbReference type="InterPro" id="IPR001223">
    <property type="entry name" value="Glyco_hydro18_cat"/>
</dbReference>
<dbReference type="InterPro" id="IPR050314">
    <property type="entry name" value="Glycosyl_Hydrlase_18"/>
</dbReference>
<dbReference type="InterPro" id="IPR011583">
    <property type="entry name" value="Chitinase_II/V-like_cat"/>
</dbReference>
<evidence type="ECO:0000256" key="2">
    <source>
        <dbReference type="ARBA" id="ARBA00022729"/>
    </source>
</evidence>
<dbReference type="AlphaFoldDB" id="A0ABD1AEM5"/>
<dbReference type="SMART" id="SM00636">
    <property type="entry name" value="Glyco_18"/>
    <property type="match status" value="1"/>
</dbReference>
<feature type="signal peptide" evidence="6">
    <location>
        <begin position="1"/>
        <end position="27"/>
    </location>
</feature>
<evidence type="ECO:0000259" key="7">
    <source>
        <dbReference type="PROSITE" id="PS51910"/>
    </source>
</evidence>
<evidence type="ECO:0000256" key="5">
    <source>
        <dbReference type="ARBA" id="ARBA00023295"/>
    </source>
</evidence>
<evidence type="ECO:0000256" key="6">
    <source>
        <dbReference type="SAM" id="SignalP"/>
    </source>
</evidence>
<dbReference type="PANTHER" id="PTHR11177">
    <property type="entry name" value="CHITINASE"/>
    <property type="match status" value="1"/>
</dbReference>
<dbReference type="Gene3D" id="3.10.50.10">
    <property type="match status" value="1"/>
</dbReference>
<dbReference type="Pfam" id="PF00704">
    <property type="entry name" value="Glyco_hydro_18"/>
    <property type="match status" value="1"/>
</dbReference>
<keyword evidence="9" id="KW-1185">Reference proteome</keyword>
<evidence type="ECO:0000256" key="1">
    <source>
        <dbReference type="ARBA" id="ARBA00008682"/>
    </source>
</evidence>
<feature type="domain" description="GH18" evidence="7">
    <location>
        <begin position="30"/>
        <end position="368"/>
    </location>
</feature>
<comment type="similarity">
    <text evidence="1">Belongs to the glycosyl hydrolase 18 family. Chitinase class V subfamily.</text>
</comment>
<proteinExistence type="inferred from homology"/>
<dbReference type="PROSITE" id="PS51910">
    <property type="entry name" value="GH18_2"/>
    <property type="match status" value="1"/>
</dbReference>
<dbReference type="EMBL" id="JBANAX010000521">
    <property type="protein sequence ID" value="KAL1205252.1"/>
    <property type="molecule type" value="Genomic_DNA"/>
</dbReference>
<dbReference type="SUPFAM" id="SSF54556">
    <property type="entry name" value="Chitinase insertion domain"/>
    <property type="match status" value="1"/>
</dbReference>
<keyword evidence="3" id="KW-0378">Hydrolase</keyword>
<name>A0ABD1AEM5_CARAN</name>
<dbReference type="FunFam" id="3.10.50.10:FF:000003">
    <property type="entry name" value="Class V chitinase CHIT5b"/>
    <property type="match status" value="1"/>
</dbReference>
<dbReference type="PANTHER" id="PTHR11177:SF393">
    <property type="entry name" value="CHITINASE-LIKE PROTEIN-RELATED"/>
    <property type="match status" value="1"/>
</dbReference>
<dbReference type="GO" id="GO:0016798">
    <property type="term" value="F:hydrolase activity, acting on glycosyl bonds"/>
    <property type="evidence" value="ECO:0007669"/>
    <property type="project" value="UniProtKB-KW"/>
</dbReference>
<dbReference type="Proteomes" id="UP001558713">
    <property type="component" value="Unassembled WGS sequence"/>
</dbReference>
<comment type="caution">
    <text evidence="8">The sequence shown here is derived from an EMBL/GenBank/DDBJ whole genome shotgun (WGS) entry which is preliminary data.</text>
</comment>
<accession>A0ABD1AEM5</accession>
<evidence type="ECO:0000256" key="4">
    <source>
        <dbReference type="ARBA" id="ARBA00023180"/>
    </source>
</evidence>
<dbReference type="InterPro" id="IPR029070">
    <property type="entry name" value="Chitinase_insertion_sf"/>
</dbReference>
<sequence length="378" mass="42176">MSSPKHISLIVSIPFLFSQLLPQSSSAQTVVKASYWSSESDFPITDINSSLFTHIFCAFAEINTLTYQVMVSSSNKPKFSTFTQTVRRRNPTVRTLLSIGPDFTSNFAFASMASNLSSRKKFIGSSIKLARSYGFEGLDLYSKNPSTATEMADFGKLLREWQLAVVAEARSSGKPRLLLTAAVYYSYSYFSVLYPVQAVADSLDWVNLVAYDFCDSGWSRITCSPAPLYAGQSGDAGVRAWIHAGLPAKKSVLGFPYHGYAWRLKNANSHNYYADTTRPAISRGGPTGYDQIRRFIVNNKATIVYNSTLVQNYCYANTTWIGYDDYQSIVTKVRYAKQRGLLGYFSWHVGTDDNSRLSRTASQAWDAKAATTIILRKF</sequence>
<protein>
    <submittedName>
        <fullName evidence="8">Class V chitinase</fullName>
    </submittedName>
</protein>
<evidence type="ECO:0000313" key="9">
    <source>
        <dbReference type="Proteomes" id="UP001558713"/>
    </source>
</evidence>
<dbReference type="SUPFAM" id="SSF51445">
    <property type="entry name" value="(Trans)glycosidases"/>
    <property type="match status" value="1"/>
</dbReference>
<keyword evidence="2 6" id="KW-0732">Signal</keyword>
<dbReference type="InterPro" id="IPR017853">
    <property type="entry name" value="GH"/>
</dbReference>
<dbReference type="Gene3D" id="3.20.20.80">
    <property type="entry name" value="Glycosidases"/>
    <property type="match status" value="1"/>
</dbReference>